<dbReference type="PANTHER" id="PTHR12161">
    <property type="entry name" value="IST1 FAMILY MEMBER"/>
    <property type="match status" value="1"/>
</dbReference>
<name>A0A6U1S9W1_CYCTE</name>
<comment type="similarity">
    <text evidence="1">Belongs to the IST1 family.</text>
</comment>
<dbReference type="InterPro" id="IPR042277">
    <property type="entry name" value="IST1-like"/>
</dbReference>
<gene>
    <name evidence="3" type="ORF">CTEN0397_LOCUS13818</name>
    <name evidence="4" type="ORF">CTEN0397_LOCUS13819</name>
</gene>
<dbReference type="Pfam" id="PF03398">
    <property type="entry name" value="Ist1"/>
    <property type="match status" value="1"/>
</dbReference>
<sequence length="324" mass="35367">MFGGFSPSKLKPHLKMATTRFQMASNKKAALIQQQKREIAAMLKEEPPKEEKARIRAESLIREDNCVEAYEILMLNCELLAERIKLLSSTKECPPDLVSSISTLVWAADRVDIDELTFIKKQFKSKYGKQFEERAMNNVGGVLNDRVVSKLSVQPPAAYLVQVYLERICEEQGVKWTPKVRITAEDMAQPMAAPVGYSVQVAGASGLGEVVTGQETFPQQHHPTATGSQMPTVVPASATVVSGPGYGPPGGKRDDFAEPEIFVPSAPSAPASVITEDNATVDEFPLPPAAPNSERRDDDDNNNTGGGGNMTYDDLAARFQELKK</sequence>
<evidence type="ECO:0008006" key="5">
    <source>
        <dbReference type="Google" id="ProtNLM"/>
    </source>
</evidence>
<dbReference type="EMBL" id="HBFW01021437">
    <property type="protein sequence ID" value="CAD8942751.1"/>
    <property type="molecule type" value="Transcribed_RNA"/>
</dbReference>
<organism evidence="3">
    <name type="scientific">Cyclophora tenuis</name>
    <name type="common">Marine diatom</name>
    <dbReference type="NCBI Taxonomy" id="216820"/>
    <lineage>
        <taxon>Eukaryota</taxon>
        <taxon>Sar</taxon>
        <taxon>Stramenopiles</taxon>
        <taxon>Ochrophyta</taxon>
        <taxon>Bacillariophyta</taxon>
        <taxon>Fragilariophyceae</taxon>
        <taxon>Fragilariophycidae</taxon>
        <taxon>Cyclophorales</taxon>
        <taxon>Cyclophoraceae</taxon>
        <taxon>Cyclophora</taxon>
    </lineage>
</organism>
<reference evidence="3" key="1">
    <citation type="submission" date="2021-01" db="EMBL/GenBank/DDBJ databases">
        <authorList>
            <person name="Corre E."/>
            <person name="Pelletier E."/>
            <person name="Niang G."/>
            <person name="Scheremetjew M."/>
            <person name="Finn R."/>
            <person name="Kale V."/>
            <person name="Holt S."/>
            <person name="Cochrane G."/>
            <person name="Meng A."/>
            <person name="Brown T."/>
            <person name="Cohen L."/>
        </authorList>
    </citation>
    <scope>NUCLEOTIDE SEQUENCE</scope>
    <source>
        <strain evidence="3">ECT3854</strain>
    </source>
</reference>
<evidence type="ECO:0000313" key="3">
    <source>
        <dbReference type="EMBL" id="CAD8942751.1"/>
    </source>
</evidence>
<proteinExistence type="inferred from homology"/>
<dbReference type="GO" id="GO:0015031">
    <property type="term" value="P:protein transport"/>
    <property type="evidence" value="ECO:0007669"/>
    <property type="project" value="InterPro"/>
</dbReference>
<feature type="region of interest" description="Disordered" evidence="2">
    <location>
        <begin position="267"/>
        <end position="324"/>
    </location>
</feature>
<dbReference type="PANTHER" id="PTHR12161:SF5">
    <property type="entry name" value="IST1 HOMOLOG"/>
    <property type="match status" value="1"/>
</dbReference>
<dbReference type="FunFam" id="1.20.1260.60:FF:000002">
    <property type="entry name" value="Vacuolar protein sorting-associated protein IST1"/>
    <property type="match status" value="1"/>
</dbReference>
<evidence type="ECO:0000313" key="4">
    <source>
        <dbReference type="EMBL" id="CAD8942752.1"/>
    </source>
</evidence>
<dbReference type="Gene3D" id="1.20.1260.60">
    <property type="entry name" value="Vacuolar protein sorting-associated protein Ist1"/>
    <property type="match status" value="1"/>
</dbReference>
<accession>A0A6U1S9W1</accession>
<dbReference type="InterPro" id="IPR005061">
    <property type="entry name" value="Ist1"/>
</dbReference>
<evidence type="ECO:0000256" key="1">
    <source>
        <dbReference type="ARBA" id="ARBA00005536"/>
    </source>
</evidence>
<evidence type="ECO:0000256" key="2">
    <source>
        <dbReference type="SAM" id="MobiDB-lite"/>
    </source>
</evidence>
<dbReference type="AlphaFoldDB" id="A0A6U1S9W1"/>
<dbReference type="EMBL" id="HBFW01021438">
    <property type="protein sequence ID" value="CAD8942752.1"/>
    <property type="molecule type" value="Transcribed_RNA"/>
</dbReference>
<protein>
    <recommendedName>
        <fullName evidence="5">IST1 homolog</fullName>
    </recommendedName>
</protein>